<sequence length="180" mass="19903">MRHPLRFFLALALAGLCGIAPAASEAMVMRQKGRETGFPVPRFVSLRSDQARMRVGPSTDYPIRYVYHAKGLPLEILDEYGHWRLVRDSDGASGWMMAPLLSSRRTGLVAPWIKSKGALINLLASPSASARVVAKLQPEVRIVLRHCDGKWCAVSLLEQSGRGYLPQASVWGVYPGEFIE</sequence>
<gene>
    <name evidence="2" type="ORF">QO005_001460</name>
</gene>
<dbReference type="Proteomes" id="UP001235269">
    <property type="component" value="Unassembled WGS sequence"/>
</dbReference>
<feature type="chain" id="PRO_5045488172" evidence="1">
    <location>
        <begin position="23"/>
        <end position="180"/>
    </location>
</feature>
<proteinExistence type="predicted"/>
<reference evidence="2 3" key="1">
    <citation type="submission" date="2023-07" db="EMBL/GenBank/DDBJ databases">
        <title>Genomic Encyclopedia of Type Strains, Phase IV (KMG-IV): sequencing the most valuable type-strain genomes for metagenomic binning, comparative biology and taxonomic classification.</title>
        <authorList>
            <person name="Goeker M."/>
        </authorList>
    </citation>
    <scope>NUCLEOTIDE SEQUENCE [LARGE SCALE GENOMIC DNA]</scope>
    <source>
        <strain evidence="2 3">DSM 100301</strain>
    </source>
</reference>
<dbReference type="EMBL" id="JAUSWH010000003">
    <property type="protein sequence ID" value="MDQ0455130.1"/>
    <property type="molecule type" value="Genomic_DNA"/>
</dbReference>
<evidence type="ECO:0000256" key="1">
    <source>
        <dbReference type="SAM" id="SignalP"/>
    </source>
</evidence>
<dbReference type="InterPro" id="IPR010466">
    <property type="entry name" value="DUF1058"/>
</dbReference>
<accession>A0ABU0IA74</accession>
<organism evidence="2 3">
    <name type="scientific">Rhizobium paknamense</name>
    <dbReference type="NCBI Taxonomy" id="1206817"/>
    <lineage>
        <taxon>Bacteria</taxon>
        <taxon>Pseudomonadati</taxon>
        <taxon>Pseudomonadota</taxon>
        <taxon>Alphaproteobacteria</taxon>
        <taxon>Hyphomicrobiales</taxon>
        <taxon>Rhizobiaceae</taxon>
        <taxon>Rhizobium/Agrobacterium group</taxon>
        <taxon>Rhizobium</taxon>
    </lineage>
</organism>
<dbReference type="Pfam" id="PF06347">
    <property type="entry name" value="SH3_4"/>
    <property type="match status" value="2"/>
</dbReference>
<feature type="signal peptide" evidence="1">
    <location>
        <begin position="1"/>
        <end position="22"/>
    </location>
</feature>
<comment type="caution">
    <text evidence="2">The sequence shown here is derived from an EMBL/GenBank/DDBJ whole genome shotgun (WGS) entry which is preliminary data.</text>
</comment>
<evidence type="ECO:0000313" key="3">
    <source>
        <dbReference type="Proteomes" id="UP001235269"/>
    </source>
</evidence>
<evidence type="ECO:0000313" key="2">
    <source>
        <dbReference type="EMBL" id="MDQ0455130.1"/>
    </source>
</evidence>
<protein>
    <submittedName>
        <fullName evidence="2">SH3-like domain-containing protein</fullName>
    </submittedName>
</protein>
<dbReference type="RefSeq" id="WP_307157318.1">
    <property type="nucleotide sequence ID" value="NZ_JAUSWH010000003.1"/>
</dbReference>
<keyword evidence="1" id="KW-0732">Signal</keyword>
<name>A0ABU0IA74_9HYPH</name>
<keyword evidence="3" id="KW-1185">Reference proteome</keyword>
<dbReference type="Gene3D" id="2.30.30.40">
    <property type="entry name" value="SH3 Domains"/>
    <property type="match status" value="1"/>
</dbReference>